<evidence type="ECO:0000256" key="2">
    <source>
        <dbReference type="ARBA" id="ARBA00023125"/>
    </source>
</evidence>
<protein>
    <submittedName>
        <fullName evidence="7">Recombinase family protein</fullName>
    </submittedName>
</protein>
<dbReference type="GO" id="GO:0000150">
    <property type="term" value="F:DNA strand exchange activity"/>
    <property type="evidence" value="ECO:0007669"/>
    <property type="project" value="InterPro"/>
</dbReference>
<keyword evidence="2" id="KW-0238">DNA-binding</keyword>
<dbReference type="Gene3D" id="3.90.1750.20">
    <property type="entry name" value="Putative Large Serine Recombinase, Chain B, Domain 2"/>
    <property type="match status" value="1"/>
</dbReference>
<dbReference type="PROSITE" id="PS51736">
    <property type="entry name" value="RECOMBINASES_3"/>
    <property type="match status" value="1"/>
</dbReference>
<accession>A0A926Z7Y7</accession>
<dbReference type="GO" id="GO:0003677">
    <property type="term" value="F:DNA binding"/>
    <property type="evidence" value="ECO:0007669"/>
    <property type="project" value="UniProtKB-KW"/>
</dbReference>
<dbReference type="PROSITE" id="PS00397">
    <property type="entry name" value="RECOMBINASES_1"/>
    <property type="match status" value="1"/>
</dbReference>
<evidence type="ECO:0000259" key="6">
    <source>
        <dbReference type="PROSITE" id="PS51736"/>
    </source>
</evidence>
<dbReference type="InterPro" id="IPR006118">
    <property type="entry name" value="Recombinase_CS"/>
</dbReference>
<dbReference type="CDD" id="cd00338">
    <property type="entry name" value="Ser_Recombinase"/>
    <property type="match status" value="1"/>
</dbReference>
<dbReference type="RefSeq" id="WP_190353081.1">
    <property type="nucleotide sequence ID" value="NZ_JACJPY010000123.1"/>
</dbReference>
<dbReference type="PANTHER" id="PTHR30461">
    <property type="entry name" value="DNA-INVERTASE FROM LAMBDOID PROPHAGE"/>
    <property type="match status" value="1"/>
</dbReference>
<proteinExistence type="predicted"/>
<dbReference type="InterPro" id="IPR050639">
    <property type="entry name" value="SSR_resolvase"/>
</dbReference>
<dbReference type="Pfam" id="PF00239">
    <property type="entry name" value="Resolvase"/>
    <property type="match status" value="1"/>
</dbReference>
<dbReference type="InterPro" id="IPR011109">
    <property type="entry name" value="DNA_bind_recombinase_dom"/>
</dbReference>
<evidence type="ECO:0000256" key="1">
    <source>
        <dbReference type="ARBA" id="ARBA00022908"/>
    </source>
</evidence>
<dbReference type="SMART" id="SM00857">
    <property type="entry name" value="Resolvase"/>
    <property type="match status" value="1"/>
</dbReference>
<dbReference type="EMBL" id="JACJPY010000123">
    <property type="protein sequence ID" value="MBD2152616.1"/>
    <property type="molecule type" value="Genomic_DNA"/>
</dbReference>
<feature type="active site" description="O-(5'-phospho-DNA)-serine intermediate" evidence="4 5">
    <location>
        <position position="11"/>
    </location>
</feature>
<keyword evidence="8" id="KW-1185">Reference proteome</keyword>
<dbReference type="Proteomes" id="UP000631421">
    <property type="component" value="Unassembled WGS sequence"/>
</dbReference>
<keyword evidence="1" id="KW-0229">DNA integration</keyword>
<reference evidence="7 8" key="1">
    <citation type="journal article" date="2015" name="ISME J.">
        <title>Draft Genome Sequence of Streptomyces incarnatus NRRL8089, which Produces the Nucleoside Antibiotic Sinefungin.</title>
        <authorList>
            <person name="Oshima K."/>
            <person name="Hattori M."/>
            <person name="Shimizu H."/>
            <person name="Fukuda K."/>
            <person name="Nemoto M."/>
            <person name="Inagaki K."/>
            <person name="Tamura T."/>
        </authorList>
    </citation>
    <scope>NUCLEOTIDE SEQUENCE [LARGE SCALE GENOMIC DNA]</scope>
    <source>
        <strain evidence="7 8">FACHB-1277</strain>
    </source>
</reference>
<comment type="caution">
    <text evidence="7">The sequence shown here is derived from an EMBL/GenBank/DDBJ whole genome shotgun (WGS) entry which is preliminary data.</text>
</comment>
<keyword evidence="3" id="KW-0233">DNA recombination</keyword>
<organism evidence="7 8">
    <name type="scientific">Pseudanabaena cinerea FACHB-1277</name>
    <dbReference type="NCBI Taxonomy" id="2949581"/>
    <lineage>
        <taxon>Bacteria</taxon>
        <taxon>Bacillati</taxon>
        <taxon>Cyanobacteriota</taxon>
        <taxon>Cyanophyceae</taxon>
        <taxon>Pseudanabaenales</taxon>
        <taxon>Pseudanabaenaceae</taxon>
        <taxon>Pseudanabaena</taxon>
        <taxon>Pseudanabaena cinerea</taxon>
    </lineage>
</organism>
<evidence type="ECO:0000313" key="7">
    <source>
        <dbReference type="EMBL" id="MBD2152616.1"/>
    </source>
</evidence>
<gene>
    <name evidence="7" type="ORF">H6F44_21200</name>
</gene>
<dbReference type="InterPro" id="IPR006119">
    <property type="entry name" value="Resolv_N"/>
</dbReference>
<dbReference type="InterPro" id="IPR038109">
    <property type="entry name" value="DNA_bind_recomb_sf"/>
</dbReference>
<dbReference type="GO" id="GO:0015074">
    <property type="term" value="P:DNA integration"/>
    <property type="evidence" value="ECO:0007669"/>
    <property type="project" value="UniProtKB-KW"/>
</dbReference>
<evidence type="ECO:0000256" key="4">
    <source>
        <dbReference type="PIRSR" id="PIRSR606118-50"/>
    </source>
</evidence>
<dbReference type="SUPFAM" id="SSF53041">
    <property type="entry name" value="Resolvase-like"/>
    <property type="match status" value="1"/>
</dbReference>
<dbReference type="Pfam" id="PF07508">
    <property type="entry name" value="Recombinase"/>
    <property type="match status" value="1"/>
</dbReference>
<dbReference type="AlphaFoldDB" id="A0A926Z7Y7"/>
<dbReference type="PANTHER" id="PTHR30461:SF23">
    <property type="entry name" value="DNA RECOMBINASE-RELATED"/>
    <property type="match status" value="1"/>
</dbReference>
<evidence type="ECO:0000256" key="3">
    <source>
        <dbReference type="ARBA" id="ARBA00023172"/>
    </source>
</evidence>
<evidence type="ECO:0000256" key="5">
    <source>
        <dbReference type="PROSITE-ProRule" id="PRU10137"/>
    </source>
</evidence>
<dbReference type="Gene3D" id="3.40.50.1390">
    <property type="entry name" value="Resolvase, N-terminal catalytic domain"/>
    <property type="match status" value="1"/>
</dbReference>
<evidence type="ECO:0000313" key="8">
    <source>
        <dbReference type="Proteomes" id="UP000631421"/>
    </source>
</evidence>
<dbReference type="InterPro" id="IPR036162">
    <property type="entry name" value="Resolvase-like_N_sf"/>
</dbReference>
<sequence>MTKAIGYIRVSTEMQANEGVSLEAQSAKIRAYCELNDLELVEIVCDAGKSAKTTNREGLQKCLAMIAAGEVAALVVYKLDRLSRKVLDTLNLISEIESHGASLHSISEKLDTSSALGKFFVNMTAALAQLERDQISERVTMAMAHKKNEGQHCGSPAYGFTMVEKKLVKVAKEHEAIALIQQMKADGANLQAIADELNNQGITTKRGAKWQPMQVSRVLNRG</sequence>
<name>A0A926Z7Y7_9CYAN</name>
<feature type="domain" description="Resolvase/invertase-type recombinase catalytic" evidence="6">
    <location>
        <begin position="3"/>
        <end position="150"/>
    </location>
</feature>